<dbReference type="EnsemblMetazoa" id="PHUM458690-RA">
    <property type="protein sequence ID" value="PHUM458690-PA"/>
    <property type="gene ID" value="PHUM458690"/>
</dbReference>
<evidence type="ECO:0000256" key="9">
    <source>
        <dbReference type="ARBA" id="ARBA00023004"/>
    </source>
</evidence>
<evidence type="ECO:0000256" key="8">
    <source>
        <dbReference type="ARBA" id="ARBA00023002"/>
    </source>
</evidence>
<sequence>MNETNFQFWSPHWTSIFIYEKNDRTSFFLCSLYSFFYSPYWIYYLQLTAFIILGSAVIFYIIFLPLNLKRDLSDVGFDYLTDGYYKSAKYRKKNKRELVNEVQRLRKMGDFPPAFPNGWFPIMESDDLKQDQVKEVTALGEHFAVFRRSDGEVNVLDAYCPHLGANMAIGGMVHDNCLQCPFHGWRFDGKTGQCISIPYAETVPNFIKVKKWPSIEVNSLIFVWYHAENEKPTWYPQHLEVIQSKKWRCHGRSEFLVGCHIQDISENGGDIAHLNAIHAPSLLAGYDLRFYERFYFKFIRHIWTGDWRPSSTTSHMGIMNLSLDTRVLNKFSLGKMNVHVEQIGPAYAELHVRSTWGPMVILQAVTPVEPNLQKVVNRIFAPPHHFLTAKLMLYGELIMFERDIMIWNHKKYLSKPQLIKEERALVRPRRWYSQFYFENSPKYIFKRENLEW</sequence>
<keyword evidence="11 17" id="KW-0472">Membrane</keyword>
<gene>
    <name evidence="20" type="primary">8230935</name>
    <name evidence="19" type="ORF">Phum_PHUM458690</name>
</gene>
<dbReference type="PROSITE" id="PS51296">
    <property type="entry name" value="RIESKE"/>
    <property type="match status" value="1"/>
</dbReference>
<dbReference type="RefSeq" id="XP_002429994.1">
    <property type="nucleotide sequence ID" value="XM_002429949.1"/>
</dbReference>
<evidence type="ECO:0000313" key="19">
    <source>
        <dbReference type="EMBL" id="EEB17256.1"/>
    </source>
</evidence>
<evidence type="ECO:0000256" key="7">
    <source>
        <dbReference type="ARBA" id="ARBA00022989"/>
    </source>
</evidence>
<dbReference type="EMBL" id="AAZO01005576">
    <property type="status" value="NOT_ANNOTATED_CDS"/>
    <property type="molecule type" value="Genomic_DNA"/>
</dbReference>
<dbReference type="SUPFAM" id="SSF55961">
    <property type="entry name" value="Bet v1-like"/>
    <property type="match status" value="1"/>
</dbReference>
<keyword evidence="21" id="KW-1185">Reference proteome</keyword>
<dbReference type="InterPro" id="IPR017941">
    <property type="entry name" value="Rieske_2Fe-2S"/>
</dbReference>
<dbReference type="SUPFAM" id="SSF50022">
    <property type="entry name" value="ISP domain"/>
    <property type="match status" value="1"/>
</dbReference>
<evidence type="ECO:0000256" key="1">
    <source>
        <dbReference type="ARBA" id="ARBA00001962"/>
    </source>
</evidence>
<proteinExistence type="inferred from homology"/>
<dbReference type="InterPro" id="IPR036922">
    <property type="entry name" value="Rieske_2Fe-2S_sf"/>
</dbReference>
<comment type="catalytic activity">
    <reaction evidence="15">
        <text>cholesterol + NADH + O2 + H(+) = 7-dehydrocholesterol + NAD(+) + 2 H2O</text>
        <dbReference type="Rhea" id="RHEA:51644"/>
        <dbReference type="ChEBI" id="CHEBI:15377"/>
        <dbReference type="ChEBI" id="CHEBI:15378"/>
        <dbReference type="ChEBI" id="CHEBI:15379"/>
        <dbReference type="ChEBI" id="CHEBI:16113"/>
        <dbReference type="ChEBI" id="CHEBI:17759"/>
        <dbReference type="ChEBI" id="CHEBI:57540"/>
        <dbReference type="ChEBI" id="CHEBI:57945"/>
        <dbReference type="EC" id="1.14.19.21"/>
    </reaction>
    <physiologicalReaction direction="left-to-right" evidence="15">
        <dbReference type="Rhea" id="RHEA:51645"/>
    </physiologicalReaction>
</comment>
<accession>E0VV50</accession>
<comment type="catalytic activity">
    <reaction evidence="16">
        <text>cholesterol + NADPH + O2 + H(+) = 7-dehydrocholesterol + NADP(+) + 2 H2O</text>
        <dbReference type="Rhea" id="RHEA:45024"/>
        <dbReference type="ChEBI" id="CHEBI:15377"/>
        <dbReference type="ChEBI" id="CHEBI:15378"/>
        <dbReference type="ChEBI" id="CHEBI:15379"/>
        <dbReference type="ChEBI" id="CHEBI:16113"/>
        <dbReference type="ChEBI" id="CHEBI:17759"/>
        <dbReference type="ChEBI" id="CHEBI:57783"/>
        <dbReference type="ChEBI" id="CHEBI:58349"/>
        <dbReference type="EC" id="1.14.19.21"/>
    </reaction>
    <physiologicalReaction direction="left-to-right" evidence="16">
        <dbReference type="Rhea" id="RHEA:45025"/>
    </physiologicalReaction>
</comment>
<dbReference type="EC" id="1.14.19.21" evidence="14"/>
<keyword evidence="5" id="KW-0001">2Fe-2S</keyword>
<dbReference type="GO" id="GO:0170056">
    <property type="term" value="F:cholesterol 7-desaturase [NAD(P)H] activity"/>
    <property type="evidence" value="ECO:0007669"/>
    <property type="project" value="UniProtKB-EC"/>
</dbReference>
<dbReference type="GO" id="GO:0008203">
    <property type="term" value="P:cholesterol metabolic process"/>
    <property type="evidence" value="ECO:0007669"/>
    <property type="project" value="InterPro"/>
</dbReference>
<dbReference type="VEuPathDB" id="VectorBase:PHUM458690"/>
<keyword evidence="6" id="KW-0479">Metal-binding</keyword>
<evidence type="ECO:0000259" key="18">
    <source>
        <dbReference type="PROSITE" id="PS51296"/>
    </source>
</evidence>
<dbReference type="Gene3D" id="3.90.380.10">
    <property type="entry name" value="Naphthalene 1,2-dioxygenase Alpha Subunit, Chain A, domain 1"/>
    <property type="match status" value="1"/>
</dbReference>
<dbReference type="GO" id="GO:0051537">
    <property type="term" value="F:2 iron, 2 sulfur cluster binding"/>
    <property type="evidence" value="ECO:0007669"/>
    <property type="project" value="UniProtKB-KW"/>
</dbReference>
<keyword evidence="7 17" id="KW-1133">Transmembrane helix</keyword>
<reference evidence="20" key="3">
    <citation type="submission" date="2020-05" db="UniProtKB">
        <authorList>
            <consortium name="EnsemblMetazoa"/>
        </authorList>
    </citation>
    <scope>IDENTIFICATION</scope>
    <source>
        <strain evidence="20">USDA</strain>
    </source>
</reference>
<dbReference type="InParanoid" id="E0VV50"/>
<evidence type="ECO:0000256" key="17">
    <source>
        <dbReference type="SAM" id="Phobius"/>
    </source>
</evidence>
<keyword evidence="9" id="KW-0408">Iron</keyword>
<dbReference type="OrthoDB" id="426882at2759"/>
<comment type="similarity">
    <text evidence="13">Belongs to the cholesterol 7-desaturase family.</text>
</comment>
<dbReference type="CTD" id="8230935"/>
<dbReference type="FunCoup" id="E0VV50">
    <property type="interactions" value="11"/>
</dbReference>
<evidence type="ECO:0000256" key="6">
    <source>
        <dbReference type="ARBA" id="ARBA00022723"/>
    </source>
</evidence>
<evidence type="ECO:0000313" key="21">
    <source>
        <dbReference type="Proteomes" id="UP000009046"/>
    </source>
</evidence>
<dbReference type="Gene3D" id="2.102.10.10">
    <property type="entry name" value="Rieske [2Fe-2S] iron-sulphur domain"/>
    <property type="match status" value="1"/>
</dbReference>
<evidence type="ECO:0000256" key="4">
    <source>
        <dbReference type="ARBA" id="ARBA00022692"/>
    </source>
</evidence>
<comment type="pathway">
    <text evidence="12">Steroid hormone biosynthesis; dafachronic acid biosynthesis.</text>
</comment>
<dbReference type="KEGG" id="phu:Phum_PHUM458690"/>
<dbReference type="UniPathway" id="UPA01020"/>
<evidence type="ECO:0000256" key="13">
    <source>
        <dbReference type="ARBA" id="ARBA00025729"/>
    </source>
</evidence>
<dbReference type="Pfam" id="PF19298">
    <property type="entry name" value="KshA_C"/>
    <property type="match status" value="1"/>
</dbReference>
<dbReference type="HOGENOM" id="CLU_037178_0_0_1"/>
<evidence type="ECO:0000256" key="10">
    <source>
        <dbReference type="ARBA" id="ARBA00023014"/>
    </source>
</evidence>
<evidence type="ECO:0000256" key="12">
    <source>
        <dbReference type="ARBA" id="ARBA00025712"/>
    </source>
</evidence>
<dbReference type="EMBL" id="DS235802">
    <property type="protein sequence ID" value="EEB17256.1"/>
    <property type="molecule type" value="Genomic_DNA"/>
</dbReference>
<comment type="cofactor">
    <cofactor evidence="1">
        <name>Fe cation</name>
        <dbReference type="ChEBI" id="CHEBI:24875"/>
    </cofactor>
</comment>
<keyword evidence="8" id="KW-0560">Oxidoreductase</keyword>
<dbReference type="InterPro" id="IPR045605">
    <property type="entry name" value="KshA-like_C"/>
</dbReference>
<dbReference type="Pfam" id="PF00355">
    <property type="entry name" value="Rieske"/>
    <property type="match status" value="1"/>
</dbReference>
<protein>
    <recommendedName>
        <fullName evidence="14">cholesterol 7-desaturase</fullName>
        <ecNumber evidence="14">1.14.19.21</ecNumber>
    </recommendedName>
</protein>
<keyword evidence="4 17" id="KW-0812">Transmembrane</keyword>
<dbReference type="STRING" id="121224.E0VV50"/>
<dbReference type="InterPro" id="IPR050584">
    <property type="entry name" value="Cholesterol_7-desaturase"/>
</dbReference>
<dbReference type="PANTHER" id="PTHR21266:SF32">
    <property type="entry name" value="CHOLESTEROL 7-DESATURASE NVD"/>
    <property type="match status" value="1"/>
</dbReference>
<evidence type="ECO:0000313" key="20">
    <source>
        <dbReference type="EnsemblMetazoa" id="PHUM458690-PA"/>
    </source>
</evidence>
<dbReference type="GO" id="GO:0016020">
    <property type="term" value="C:membrane"/>
    <property type="evidence" value="ECO:0007669"/>
    <property type="project" value="UniProtKB-SubCell"/>
</dbReference>
<feature type="domain" description="Rieske" evidence="18">
    <location>
        <begin position="119"/>
        <end position="223"/>
    </location>
</feature>
<feature type="transmembrane region" description="Helical" evidence="17">
    <location>
        <begin position="41"/>
        <end position="63"/>
    </location>
</feature>
<dbReference type="GO" id="GO:0046872">
    <property type="term" value="F:metal ion binding"/>
    <property type="evidence" value="ECO:0007669"/>
    <property type="project" value="UniProtKB-KW"/>
</dbReference>
<evidence type="ECO:0000256" key="14">
    <source>
        <dbReference type="ARBA" id="ARBA00026095"/>
    </source>
</evidence>
<dbReference type="GO" id="GO:0005737">
    <property type="term" value="C:cytoplasm"/>
    <property type="evidence" value="ECO:0007669"/>
    <property type="project" value="TreeGrafter"/>
</dbReference>
<evidence type="ECO:0000256" key="5">
    <source>
        <dbReference type="ARBA" id="ARBA00022714"/>
    </source>
</evidence>
<dbReference type="AlphaFoldDB" id="E0VV50"/>
<keyword evidence="10" id="KW-0411">Iron-sulfur</keyword>
<reference evidence="19" key="2">
    <citation type="submission" date="2007-04" db="EMBL/GenBank/DDBJ databases">
        <title>The genome of the human body louse.</title>
        <authorList>
            <consortium name="The Human Body Louse Genome Consortium"/>
            <person name="Kirkness E."/>
            <person name="Walenz B."/>
            <person name="Hass B."/>
            <person name="Bruggner R."/>
            <person name="Strausberg R."/>
        </authorList>
    </citation>
    <scope>NUCLEOTIDE SEQUENCE</scope>
    <source>
        <strain evidence="19">USDA</strain>
    </source>
</reference>
<organism>
    <name type="scientific">Pediculus humanus subsp. corporis</name>
    <name type="common">Body louse</name>
    <dbReference type="NCBI Taxonomy" id="121224"/>
    <lineage>
        <taxon>Eukaryota</taxon>
        <taxon>Metazoa</taxon>
        <taxon>Ecdysozoa</taxon>
        <taxon>Arthropoda</taxon>
        <taxon>Hexapoda</taxon>
        <taxon>Insecta</taxon>
        <taxon>Pterygota</taxon>
        <taxon>Neoptera</taxon>
        <taxon>Paraneoptera</taxon>
        <taxon>Psocodea</taxon>
        <taxon>Troctomorpha</taxon>
        <taxon>Phthiraptera</taxon>
        <taxon>Anoplura</taxon>
        <taxon>Pediculidae</taxon>
        <taxon>Pediculus</taxon>
    </lineage>
</organism>
<dbReference type="GeneID" id="8230935"/>
<name>E0VV50_PEDHC</name>
<reference evidence="19" key="1">
    <citation type="submission" date="2007-04" db="EMBL/GenBank/DDBJ databases">
        <title>Annotation of Pediculus humanus corporis strain USDA.</title>
        <authorList>
            <person name="Kirkness E."/>
            <person name="Hannick L."/>
            <person name="Hass B."/>
            <person name="Bruggner R."/>
            <person name="Lawson D."/>
            <person name="Bidwell S."/>
            <person name="Joardar V."/>
            <person name="Caler E."/>
            <person name="Walenz B."/>
            <person name="Inman J."/>
            <person name="Schobel S."/>
            <person name="Galinsky K."/>
            <person name="Amedeo P."/>
            <person name="Strausberg R."/>
        </authorList>
    </citation>
    <scope>NUCLEOTIDE SEQUENCE</scope>
    <source>
        <strain evidence="19">USDA</strain>
    </source>
</reference>
<evidence type="ECO:0000256" key="15">
    <source>
        <dbReference type="ARBA" id="ARBA00047853"/>
    </source>
</evidence>
<dbReference type="eggNOG" id="ENOG502QS20">
    <property type="taxonomic scope" value="Eukaryota"/>
</dbReference>
<comment type="subcellular location">
    <subcellularLocation>
        <location evidence="2">Membrane</location>
    </subcellularLocation>
</comment>
<evidence type="ECO:0000256" key="16">
    <source>
        <dbReference type="ARBA" id="ARBA00049548"/>
    </source>
</evidence>
<evidence type="ECO:0000256" key="11">
    <source>
        <dbReference type="ARBA" id="ARBA00023136"/>
    </source>
</evidence>
<evidence type="ECO:0000256" key="2">
    <source>
        <dbReference type="ARBA" id="ARBA00004370"/>
    </source>
</evidence>
<dbReference type="OMA" id="HTNCREI"/>
<evidence type="ECO:0000256" key="3">
    <source>
        <dbReference type="ARBA" id="ARBA00004972"/>
    </source>
</evidence>
<dbReference type="Proteomes" id="UP000009046">
    <property type="component" value="Unassembled WGS sequence"/>
</dbReference>
<dbReference type="PANTHER" id="PTHR21266">
    <property type="entry name" value="IRON-SULFUR DOMAIN CONTAINING PROTEIN"/>
    <property type="match status" value="1"/>
</dbReference>
<comment type="pathway">
    <text evidence="3">Hormone biosynthesis.</text>
</comment>